<proteinExistence type="predicted"/>
<reference evidence="1 2" key="1">
    <citation type="journal article" date="2014" name="Genome Announc.">
        <title>Draft genome sequences of the altered schaedler flora, a defined bacterial community from gnotobiotic mice.</title>
        <authorList>
            <person name="Wannemuehler M.J."/>
            <person name="Overstreet A.M."/>
            <person name="Ward D.V."/>
            <person name="Phillips G.J."/>
        </authorList>
    </citation>
    <scope>NUCLEOTIDE SEQUENCE [LARGE SCALE GENOMIC DNA]</scope>
    <source>
        <strain evidence="1 2">ASF492</strain>
    </source>
</reference>
<gene>
    <name evidence="1" type="ORF">C823_02503</name>
</gene>
<accession>N2ARB9</accession>
<organism evidence="1 2">
    <name type="scientific">Eubacterium plexicaudatum ASF492</name>
    <dbReference type="NCBI Taxonomy" id="1235802"/>
    <lineage>
        <taxon>Bacteria</taxon>
        <taxon>Bacillati</taxon>
        <taxon>Bacillota</taxon>
        <taxon>Clostridia</taxon>
        <taxon>Eubacteriales</taxon>
        <taxon>Eubacteriaceae</taxon>
        <taxon>Eubacterium</taxon>
    </lineage>
</organism>
<dbReference type="HOGENOM" id="CLU_2915635_0_0_9"/>
<dbReference type="STRING" id="1235802.C823_02503"/>
<evidence type="ECO:0000313" key="2">
    <source>
        <dbReference type="Proteomes" id="UP000012589"/>
    </source>
</evidence>
<dbReference type="PATRIC" id="fig|1235802.3.peg.2646"/>
<keyword evidence="2" id="KW-1185">Reference proteome</keyword>
<sequence>MHQFDRLCQLALDGEAADYFRHLEYRANYKVNFSDMTEQELDSIFVMDEHQKGMRKQSRQY</sequence>
<evidence type="ECO:0000313" key="1">
    <source>
        <dbReference type="EMBL" id="EMZ27044.1"/>
    </source>
</evidence>
<dbReference type="AlphaFoldDB" id="N2ARB9"/>
<comment type="caution">
    <text evidence="1">The sequence shown here is derived from an EMBL/GenBank/DDBJ whole genome shotgun (WGS) entry which is preliminary data.</text>
</comment>
<dbReference type="Proteomes" id="UP000012589">
    <property type="component" value="Unassembled WGS sequence"/>
</dbReference>
<dbReference type="EMBL" id="AQFT01000074">
    <property type="protein sequence ID" value="EMZ27044.1"/>
    <property type="molecule type" value="Genomic_DNA"/>
</dbReference>
<protein>
    <submittedName>
        <fullName evidence="1">Uncharacterized protein</fullName>
    </submittedName>
</protein>
<name>N2ARB9_9FIRM</name>